<name>A0A5D4HHA1_9SPHI</name>
<dbReference type="AlphaFoldDB" id="A0A5D4HHA1"/>
<dbReference type="EMBL" id="VTAV01000001">
    <property type="protein sequence ID" value="TYR38240.1"/>
    <property type="molecule type" value="Genomic_DNA"/>
</dbReference>
<organism evidence="1 2">
    <name type="scientific">Sphingobacterium phlebotomi</name>
    <dbReference type="NCBI Taxonomy" id="2605433"/>
    <lineage>
        <taxon>Bacteria</taxon>
        <taxon>Pseudomonadati</taxon>
        <taxon>Bacteroidota</taxon>
        <taxon>Sphingobacteriia</taxon>
        <taxon>Sphingobacteriales</taxon>
        <taxon>Sphingobacteriaceae</taxon>
        <taxon>Sphingobacterium</taxon>
    </lineage>
</organism>
<dbReference type="Proteomes" id="UP000322362">
    <property type="component" value="Unassembled WGS sequence"/>
</dbReference>
<proteinExistence type="predicted"/>
<gene>
    <name evidence="1" type="ORF">FXV77_02870</name>
</gene>
<evidence type="ECO:0008006" key="3">
    <source>
        <dbReference type="Google" id="ProtNLM"/>
    </source>
</evidence>
<reference evidence="1 2" key="1">
    <citation type="submission" date="2019-08" db="EMBL/GenBank/DDBJ databases">
        <title>Phlebobacter frassis gen. nov. sp. nov., a new member of family Sphingobacteriaceae isolated from sand fly rearing media.</title>
        <authorList>
            <person name="Kakumanu M.L."/>
            <person name="Marayati B.F."/>
            <person name="Wada-Katsumata A."/>
            <person name="Wasserberg G."/>
            <person name="Schal C."/>
            <person name="Apperson C.S."/>
            <person name="Ponnusamy L."/>
        </authorList>
    </citation>
    <scope>NUCLEOTIDE SEQUENCE [LARGE SCALE GENOMIC DNA]</scope>
    <source>
        <strain evidence="1 2">SSI9</strain>
    </source>
</reference>
<comment type="caution">
    <text evidence="1">The sequence shown here is derived from an EMBL/GenBank/DDBJ whole genome shotgun (WGS) entry which is preliminary data.</text>
</comment>
<accession>A0A5D4HHA1</accession>
<evidence type="ECO:0000313" key="2">
    <source>
        <dbReference type="Proteomes" id="UP000322362"/>
    </source>
</evidence>
<sequence length="337" mass="39392">MRKSLILAIPEHVGFPSAFKKNFESEGFNVSLITVPASEHFKYKNLFQRLQNLFRKTFLGDKDFKRKLFVKNNKERLTEQLKSIEHTDYALFIRPDLFPLEIVQLVKEKCGMLVGYQWDGLDRYPAIYQYLHLMDRFFVFDATDLKSNTTLPTTNFYFDFLSTSIPSGNDTLYYIGSYLDGRIDIVKDIDNKLKDLNVDRNIKIATNNERIIQLVQGKGLTPISTLVPYEENLTDVINAHILLDIQNPIHNGLSFRIFEGIGYDKKVITTNPHVIKYDFYRPENILIWNEQSLAELKQFIDIPYQVLPEDIKQKYSFSNWAAYMLDLPQHMPINLPN</sequence>
<keyword evidence="2" id="KW-1185">Reference proteome</keyword>
<protein>
    <recommendedName>
        <fullName evidence="3">Lipopolysaccharide biosynthesis protein</fullName>
    </recommendedName>
</protein>
<dbReference type="RefSeq" id="WP_148917703.1">
    <property type="nucleotide sequence ID" value="NZ_VTAV01000001.1"/>
</dbReference>
<evidence type="ECO:0000313" key="1">
    <source>
        <dbReference type="EMBL" id="TYR38240.1"/>
    </source>
</evidence>